<evidence type="ECO:0000313" key="8">
    <source>
        <dbReference type="EMBL" id="CAF1236905.1"/>
    </source>
</evidence>
<evidence type="ECO:0000256" key="1">
    <source>
        <dbReference type="ARBA" id="ARBA00004874"/>
    </source>
</evidence>
<evidence type="ECO:0000313" key="9">
    <source>
        <dbReference type="EMBL" id="CAF3999263.1"/>
    </source>
</evidence>
<dbReference type="PANTHER" id="PTHR11811">
    <property type="entry name" value="6-PHOSPHOGLUCONATE DEHYDROGENASE"/>
    <property type="match status" value="1"/>
</dbReference>
<evidence type="ECO:0000256" key="2">
    <source>
        <dbReference type="ARBA" id="ARBA00008419"/>
    </source>
</evidence>
<dbReference type="GO" id="GO:0004616">
    <property type="term" value="F:phosphogluconate dehydrogenase (decarboxylating) activity"/>
    <property type="evidence" value="ECO:0007669"/>
    <property type="project" value="UniProtKB-EC"/>
</dbReference>
<accession>A0A814Z2A8</accession>
<evidence type="ECO:0000259" key="7">
    <source>
        <dbReference type="SMART" id="SM01350"/>
    </source>
</evidence>
<gene>
    <name evidence="8" type="ORF">GPM918_LOCUS25463</name>
    <name evidence="9" type="ORF">SRO942_LOCUS25469</name>
</gene>
<dbReference type="GO" id="GO:0006098">
    <property type="term" value="P:pentose-phosphate shunt"/>
    <property type="evidence" value="ECO:0007669"/>
    <property type="project" value="UniProtKB-UniPathway"/>
</dbReference>
<comment type="pathway">
    <text evidence="1">Carbohydrate degradation; pentose phosphate pathway; D-ribulose 5-phosphate from D-glucose 6-phosphate (oxidative stage): step 3/3.</text>
</comment>
<dbReference type="InterPro" id="IPR013328">
    <property type="entry name" value="6PGD_dom2"/>
</dbReference>
<dbReference type="UniPathway" id="UPA00115">
    <property type="reaction ID" value="UER00410"/>
</dbReference>
<dbReference type="EC" id="1.1.1.44" evidence="3"/>
<evidence type="ECO:0000313" key="10">
    <source>
        <dbReference type="Proteomes" id="UP000663829"/>
    </source>
</evidence>
<dbReference type="InterPro" id="IPR006114">
    <property type="entry name" value="6PGDH_C"/>
</dbReference>
<reference evidence="8" key="1">
    <citation type="submission" date="2021-02" db="EMBL/GenBank/DDBJ databases">
        <authorList>
            <person name="Nowell W R."/>
        </authorList>
    </citation>
    <scope>NUCLEOTIDE SEQUENCE</scope>
</reference>
<comment type="similarity">
    <text evidence="2">Belongs to the 6-phosphogluconate dehydrogenase family.</text>
</comment>
<proteinExistence type="inferred from homology"/>
<dbReference type="Gene3D" id="1.10.1040.10">
    <property type="entry name" value="N-(1-d-carboxylethyl)-l-norvaline Dehydrogenase, domain 2"/>
    <property type="match status" value="1"/>
</dbReference>
<keyword evidence="5" id="KW-0311">Gluconate utilization</keyword>
<evidence type="ECO:0000256" key="5">
    <source>
        <dbReference type="ARBA" id="ARBA00023064"/>
    </source>
</evidence>
<keyword evidence="6" id="KW-0570">Pentose shunt</keyword>
<keyword evidence="10" id="KW-1185">Reference proteome</keyword>
<keyword evidence="4" id="KW-0560">Oxidoreductase</keyword>
<dbReference type="InterPro" id="IPR006183">
    <property type="entry name" value="Pgluconate_DH"/>
</dbReference>
<dbReference type="Proteomes" id="UP000681722">
    <property type="component" value="Unassembled WGS sequence"/>
</dbReference>
<dbReference type="EMBL" id="CAJNOQ010009892">
    <property type="protein sequence ID" value="CAF1236905.1"/>
    <property type="molecule type" value="Genomic_DNA"/>
</dbReference>
<organism evidence="8 10">
    <name type="scientific">Didymodactylos carnosus</name>
    <dbReference type="NCBI Taxonomy" id="1234261"/>
    <lineage>
        <taxon>Eukaryota</taxon>
        <taxon>Metazoa</taxon>
        <taxon>Spiralia</taxon>
        <taxon>Gnathifera</taxon>
        <taxon>Rotifera</taxon>
        <taxon>Eurotatoria</taxon>
        <taxon>Bdelloidea</taxon>
        <taxon>Philodinida</taxon>
        <taxon>Philodinidae</taxon>
        <taxon>Didymodactylos</taxon>
    </lineage>
</organism>
<evidence type="ECO:0000256" key="6">
    <source>
        <dbReference type="ARBA" id="ARBA00023126"/>
    </source>
</evidence>
<dbReference type="AlphaFoldDB" id="A0A814Z2A8"/>
<dbReference type="GO" id="GO:0019521">
    <property type="term" value="P:D-gluconate metabolic process"/>
    <property type="evidence" value="ECO:0007669"/>
    <property type="project" value="UniProtKB-KW"/>
</dbReference>
<dbReference type="Pfam" id="PF00393">
    <property type="entry name" value="6PGD"/>
    <property type="match status" value="1"/>
</dbReference>
<dbReference type="InterPro" id="IPR006184">
    <property type="entry name" value="6PGdom_BS"/>
</dbReference>
<dbReference type="Proteomes" id="UP000663829">
    <property type="component" value="Unassembled WGS sequence"/>
</dbReference>
<name>A0A814Z2A8_9BILA</name>
<evidence type="ECO:0000256" key="3">
    <source>
        <dbReference type="ARBA" id="ARBA00013011"/>
    </source>
</evidence>
<dbReference type="InterPro" id="IPR008927">
    <property type="entry name" value="6-PGluconate_DH-like_C_sf"/>
</dbReference>
<comment type="caution">
    <text evidence="8">The sequence shown here is derived from an EMBL/GenBank/DDBJ whole genome shotgun (WGS) entry which is preliminary data.</text>
</comment>
<dbReference type="SUPFAM" id="SSF48179">
    <property type="entry name" value="6-phosphogluconate dehydrogenase C-terminal domain-like"/>
    <property type="match status" value="1"/>
</dbReference>
<protein>
    <recommendedName>
        <fullName evidence="3">phosphogluconate dehydrogenase (NADP(+)-dependent, decarboxylating)</fullName>
        <ecNumber evidence="3">1.1.1.44</ecNumber>
    </recommendedName>
</protein>
<dbReference type="PROSITE" id="PS00461">
    <property type="entry name" value="6PGD"/>
    <property type="match status" value="1"/>
</dbReference>
<sequence length="130" mass="14439">MNHDVIGYACVGPSGSGHFVKMVHIGIEYGDMQLICEIYQIMKDILGMSETEIADTFTTWNKGTLESYLIEITANILRFKEKDLFILDTIRDAAGQKGTGKWTGIASLEYGIPVTLIAQARAKIPRLQLD</sequence>
<dbReference type="OrthoDB" id="5795493at2759"/>
<dbReference type="SMART" id="SM01350">
    <property type="entry name" value="6PGD"/>
    <property type="match status" value="1"/>
</dbReference>
<evidence type="ECO:0000256" key="4">
    <source>
        <dbReference type="ARBA" id="ARBA00023002"/>
    </source>
</evidence>
<feature type="domain" description="6-phosphogluconate dehydrogenase C-terminal" evidence="7">
    <location>
        <begin position="17"/>
        <end position="130"/>
    </location>
</feature>
<dbReference type="PRINTS" id="PR00076">
    <property type="entry name" value="6PGDHDRGNASE"/>
</dbReference>
<dbReference type="EMBL" id="CAJOBC010009897">
    <property type="protein sequence ID" value="CAF3999263.1"/>
    <property type="molecule type" value="Genomic_DNA"/>
</dbReference>